<evidence type="ECO:0000313" key="1">
    <source>
        <dbReference type="EMBL" id="AFE86255.1"/>
    </source>
</evidence>
<evidence type="ECO:0000313" key="2">
    <source>
        <dbReference type="Proteomes" id="UP000002873"/>
    </source>
</evidence>
<reference evidence="1 2" key="1">
    <citation type="journal article" date="2012" name="J. Virol.">
        <title>Complete Genome Sequence of Bacillus cereus Bacteriophage PBC1.</title>
        <authorList>
            <person name="Kong M."/>
            <person name="Kim M."/>
            <person name="Ryu S."/>
        </authorList>
    </citation>
    <scope>NUCLEOTIDE SEQUENCE [LARGE SCALE GENOMIC DNA]</scope>
</reference>
<dbReference type="Proteomes" id="UP000002873">
    <property type="component" value="Segment"/>
</dbReference>
<dbReference type="KEGG" id="vg:12980116"/>
<proteinExistence type="predicted"/>
<gene>
    <name evidence="1" type="ORF">PBC1_019</name>
</gene>
<evidence type="ECO:0008006" key="3">
    <source>
        <dbReference type="Google" id="ProtNLM"/>
    </source>
</evidence>
<dbReference type="OrthoDB" id="4470at10239"/>
<protein>
    <recommendedName>
        <fullName evidence="3">Tail protein</fullName>
    </recommendedName>
</protein>
<dbReference type="GeneID" id="12980116"/>
<sequence>MIKLARDGYTDDEIKAVLHGKQGARSVSFRYELLDKDNNFKMDLYNVTDASIDYGIFNEINRTAKFNIMENKLVQINYLSDRIRPYMILDMPAMKKAGVNKPKSKIEFPLGIFLLSSPDRVDADDGIVRSVEAYDLSKILHDDCVDDIYTVPKGTNYKQAIIAVLQSAGIKDYNIEDTTKATTRDIEFEVGTPKIKIVNQLCNNVNFTSITVDIYGTFRTFTYMLPEERAIDYTYEDNDLSVIMRGMQEQLDTFAVPNKWIVVRTNAEEAPLRSVYTNDNPASPTSTINRGRTIVDYRELEDIADQEALDAHTKRLASNASQIYGKIKFNTALMPMHDYHDIIHLKYSKLGIDDKFSEIGWTMDLSAGGVMNHDVRRVVYI</sequence>
<dbReference type="RefSeq" id="YP_006383472.1">
    <property type="nucleotide sequence ID" value="NC_017976.1"/>
</dbReference>
<organism evidence="1 2">
    <name type="scientific">Bacillus phage PBC1</name>
    <dbReference type="NCBI Taxonomy" id="1161901"/>
    <lineage>
        <taxon>Viruses</taxon>
        <taxon>Duplodnaviria</taxon>
        <taxon>Heunggongvirae</taxon>
        <taxon>Uroviricota</taxon>
        <taxon>Caudoviricetes</taxon>
        <taxon>Gutmannvirinae</taxon>
        <taxon>Pebcunavirus</taxon>
        <taxon>Pebcunavirus PBC1</taxon>
    </lineage>
</organism>
<dbReference type="EMBL" id="JQ619704">
    <property type="protein sequence ID" value="AFE86255.1"/>
    <property type="molecule type" value="Genomic_DNA"/>
</dbReference>
<accession>I1TLF3</accession>
<keyword evidence="2" id="KW-1185">Reference proteome</keyword>
<name>I1TLF3_9CAUD</name>